<organism evidence="3 4">
    <name type="scientific">Cytobacillus horneckiae</name>
    <dbReference type="NCBI Taxonomy" id="549687"/>
    <lineage>
        <taxon>Bacteria</taxon>
        <taxon>Bacillati</taxon>
        <taxon>Bacillota</taxon>
        <taxon>Bacilli</taxon>
        <taxon>Bacillales</taxon>
        <taxon>Bacillaceae</taxon>
        <taxon>Cytobacillus</taxon>
    </lineage>
</organism>
<gene>
    <name evidence="3" type="ORF">CWS20_01640</name>
</gene>
<evidence type="ECO:0000259" key="2">
    <source>
        <dbReference type="Pfam" id="PF08327"/>
    </source>
</evidence>
<name>A0A2N0ZMU6_9BACI</name>
<proteinExistence type="inferred from homology"/>
<feature type="domain" description="Activator of Hsp90 ATPase homologue 1/2-like C-terminal" evidence="2">
    <location>
        <begin position="15"/>
        <end position="123"/>
    </location>
</feature>
<dbReference type="InterPro" id="IPR023393">
    <property type="entry name" value="START-like_dom_sf"/>
</dbReference>
<protein>
    <recommendedName>
        <fullName evidence="2">Activator of Hsp90 ATPase homologue 1/2-like C-terminal domain-containing protein</fullName>
    </recommendedName>
</protein>
<dbReference type="InterPro" id="IPR013538">
    <property type="entry name" value="ASHA1/2-like_C"/>
</dbReference>
<evidence type="ECO:0000313" key="4">
    <source>
        <dbReference type="Proteomes" id="UP000233343"/>
    </source>
</evidence>
<dbReference type="RefSeq" id="WP_066193747.1">
    <property type="nucleotide sequence ID" value="NZ_JAMAUX010000001.1"/>
</dbReference>
<reference evidence="3 4" key="1">
    <citation type="journal article" date="2010" name="Int. J. Syst. Evol. Microbiol.">
        <title>Bacillus horneckiae sp. nov., isolated from a spacecraft-assembly clean room.</title>
        <authorList>
            <person name="Vaishampayan P."/>
            <person name="Probst A."/>
            <person name="Krishnamurthi S."/>
            <person name="Ghosh S."/>
            <person name="Osman S."/>
            <person name="McDowall A."/>
            <person name="Ruckmani A."/>
            <person name="Mayilraj S."/>
            <person name="Venkateswaran K."/>
        </authorList>
    </citation>
    <scope>NUCLEOTIDE SEQUENCE [LARGE SCALE GENOMIC DNA]</scope>
    <source>
        <strain evidence="4">1PO1SC</strain>
    </source>
</reference>
<dbReference type="Gene3D" id="3.30.530.20">
    <property type="match status" value="1"/>
</dbReference>
<comment type="similarity">
    <text evidence="1">Belongs to the AHA1 family.</text>
</comment>
<dbReference type="AlphaFoldDB" id="A0A2N0ZMU6"/>
<dbReference type="EMBL" id="PISD01000005">
    <property type="protein sequence ID" value="PKG30806.1"/>
    <property type="molecule type" value="Genomic_DNA"/>
</dbReference>
<comment type="caution">
    <text evidence="3">The sequence shown here is derived from an EMBL/GenBank/DDBJ whole genome shotgun (WGS) entry which is preliminary data.</text>
</comment>
<accession>A0A2N0ZMU6</accession>
<evidence type="ECO:0000313" key="3">
    <source>
        <dbReference type="EMBL" id="PKG30806.1"/>
    </source>
</evidence>
<evidence type="ECO:0000256" key="1">
    <source>
        <dbReference type="ARBA" id="ARBA00006817"/>
    </source>
</evidence>
<sequence length="145" mass="16366">MTKELTVCTETLINAHASKVWEVLVNPEYVAQWDELPENYPEENMTVGSKVVWKLPNGEQSITSISKAVPNLELVIDLYGTAWKVKPQAGEVAYHYNLIDKDNQTLLKIEIGDFSIIENGQMYYDASIEFAEVSKAEIKKLAESL</sequence>
<dbReference type="SUPFAM" id="SSF55961">
    <property type="entry name" value="Bet v1-like"/>
    <property type="match status" value="1"/>
</dbReference>
<dbReference type="Pfam" id="PF08327">
    <property type="entry name" value="AHSA1"/>
    <property type="match status" value="1"/>
</dbReference>
<dbReference type="Proteomes" id="UP000233343">
    <property type="component" value="Unassembled WGS sequence"/>
</dbReference>
<keyword evidence="4" id="KW-1185">Reference proteome</keyword>